<dbReference type="Proteomes" id="UP000092403">
    <property type="component" value="Unassembled WGS sequence"/>
</dbReference>
<dbReference type="InterPro" id="IPR036105">
    <property type="entry name" value="DiNase_FeMo-co_biosyn_sf"/>
</dbReference>
<accession>A0A150INP4</accession>
<dbReference type="InterPro" id="IPR051840">
    <property type="entry name" value="NifX/NifY_domain"/>
</dbReference>
<dbReference type="Proteomes" id="UP000092401">
    <property type="component" value="Unassembled WGS sequence"/>
</dbReference>
<dbReference type="InterPro" id="IPR033913">
    <property type="entry name" value="MTH1175_dom"/>
</dbReference>
<evidence type="ECO:0000259" key="1">
    <source>
        <dbReference type="Pfam" id="PF02579"/>
    </source>
</evidence>
<evidence type="ECO:0000313" key="2">
    <source>
        <dbReference type="EMBL" id="KYC44340.1"/>
    </source>
</evidence>
<evidence type="ECO:0000313" key="6">
    <source>
        <dbReference type="Proteomes" id="UP000092401"/>
    </source>
</evidence>
<accession>A0A150IH73</accession>
<dbReference type="PANTHER" id="PTHR33937:SF2">
    <property type="entry name" value="DINITROGENASE IRON-MOLYBDENUM COFACTOR BIOSYNTHESIS DOMAIN-CONTAINING PROTEIN"/>
    <property type="match status" value="1"/>
</dbReference>
<evidence type="ECO:0000313" key="5">
    <source>
        <dbReference type="Proteomes" id="UP000091929"/>
    </source>
</evidence>
<dbReference type="EMBL" id="LNJC01000051">
    <property type="protein sequence ID" value="KYC49036.1"/>
    <property type="molecule type" value="Genomic_DNA"/>
</dbReference>
<proteinExistence type="predicted"/>
<gene>
    <name evidence="2" type="ORF">APG10_01800</name>
    <name evidence="3" type="ORF">APG11_01867</name>
    <name evidence="4" type="ORF">APG12_01712</name>
</gene>
<name>A0A150INP4_9EURY</name>
<protein>
    <submittedName>
        <fullName evidence="3">Dinitrogenase iron-molybdenum cofactor</fullName>
    </submittedName>
</protein>
<feature type="domain" description="Dinitrogenase iron-molybdenum cofactor biosynthesis" evidence="1">
    <location>
        <begin position="14"/>
        <end position="104"/>
    </location>
</feature>
<dbReference type="AlphaFoldDB" id="A0A150INP4"/>
<dbReference type="Gene3D" id="3.30.420.130">
    <property type="entry name" value="Dinitrogenase iron-molybdenum cofactor biosynthesis domain"/>
    <property type="match status" value="1"/>
</dbReference>
<comment type="caution">
    <text evidence="3">The sequence shown here is derived from an EMBL/GenBank/DDBJ whole genome shotgun (WGS) entry which is preliminary data.</text>
</comment>
<dbReference type="EMBL" id="LNGE01000076">
    <property type="protein sequence ID" value="KYC44340.1"/>
    <property type="molecule type" value="Genomic_DNA"/>
</dbReference>
<accession>A0A150IVM2</accession>
<dbReference type="InterPro" id="IPR003731">
    <property type="entry name" value="Di-Nase_FeMo-co_biosynth"/>
</dbReference>
<dbReference type="EMBL" id="LNGF01000070">
    <property type="protein sequence ID" value="KYC46472.1"/>
    <property type="molecule type" value="Genomic_DNA"/>
</dbReference>
<evidence type="ECO:0000313" key="4">
    <source>
        <dbReference type="EMBL" id="KYC49036.1"/>
    </source>
</evidence>
<dbReference type="SUPFAM" id="SSF53146">
    <property type="entry name" value="Nitrogenase accessory factor-like"/>
    <property type="match status" value="1"/>
</dbReference>
<reference evidence="5 6" key="1">
    <citation type="journal article" date="2016" name="ISME J.">
        <title>Chasing the elusive Euryarchaeota class WSA2: genomes reveal a uniquely fastidious methyl-reducing methanogen.</title>
        <authorList>
            <person name="Nobu M.K."/>
            <person name="Narihiro T."/>
            <person name="Kuroda K."/>
            <person name="Mei R."/>
            <person name="Liu W.T."/>
        </authorList>
    </citation>
    <scope>NUCLEOTIDE SEQUENCE [LARGE SCALE GENOMIC DNA]</scope>
    <source>
        <strain evidence="2">B03fssc0709_Meth_Bin005</strain>
        <strain evidence="3">B15fssc0709_Meth_Bin003</strain>
        <strain evidence="4">BMIXfssc0709_Meth_Bin006</strain>
    </source>
</reference>
<organism evidence="3 5">
    <name type="scientific">Candidatus Methanofastidiosum methylothiophilum</name>
    <dbReference type="NCBI Taxonomy" id="1705564"/>
    <lineage>
        <taxon>Archaea</taxon>
        <taxon>Methanobacteriati</taxon>
        <taxon>Methanobacteriota</taxon>
        <taxon>Stenosarchaea group</taxon>
        <taxon>Candidatus Methanofastidiosia</taxon>
        <taxon>Candidatus Methanofastidiosales</taxon>
        <taxon>Candidatus Methanofastidiosaceae</taxon>
        <taxon>Candidatus Methanofastidiosum</taxon>
    </lineage>
</organism>
<dbReference type="Proteomes" id="UP000091929">
    <property type="component" value="Unassembled WGS sequence"/>
</dbReference>
<dbReference type="Pfam" id="PF02579">
    <property type="entry name" value="Nitro_FeMo-Co"/>
    <property type="match status" value="1"/>
</dbReference>
<evidence type="ECO:0000313" key="3">
    <source>
        <dbReference type="EMBL" id="KYC46472.1"/>
    </source>
</evidence>
<sequence length="122" mass="13649">MKVAIPTGFIGGLEDEIFPHFGKAPTFTLVDIKENMIKSTEIIKNNGEHFGGLLTPSDILLEKNIQALICLGAGPRALEKLRSQKVEIYVTMQGHTKEAIEYFIKGKLHKMSNDEACRDHMH</sequence>
<dbReference type="CDD" id="cd00851">
    <property type="entry name" value="MTH1175"/>
    <property type="match status" value="1"/>
</dbReference>
<dbReference type="PANTHER" id="PTHR33937">
    <property type="entry name" value="IRON-MOLYBDENUM PROTEIN-RELATED-RELATED"/>
    <property type="match status" value="1"/>
</dbReference>